<dbReference type="InterPro" id="IPR007348">
    <property type="entry name" value="CopC_dom"/>
</dbReference>
<evidence type="ECO:0000256" key="5">
    <source>
        <dbReference type="SAM" id="SignalP"/>
    </source>
</evidence>
<evidence type="ECO:0000313" key="8">
    <source>
        <dbReference type="Proteomes" id="UP000028058"/>
    </source>
</evidence>
<proteinExistence type="predicted"/>
<dbReference type="Gene3D" id="2.60.40.1220">
    <property type="match status" value="1"/>
</dbReference>
<dbReference type="GO" id="GO:0042597">
    <property type="term" value="C:periplasmic space"/>
    <property type="evidence" value="ECO:0007669"/>
    <property type="project" value="InterPro"/>
</dbReference>
<feature type="signal peptide" evidence="5">
    <location>
        <begin position="1"/>
        <end position="31"/>
    </location>
</feature>
<comment type="caution">
    <text evidence="7">The sequence shown here is derived from an EMBL/GenBank/DDBJ whole genome shotgun (WGS) entry which is preliminary data.</text>
</comment>
<dbReference type="GO" id="GO:0046688">
    <property type="term" value="P:response to copper ion"/>
    <property type="evidence" value="ECO:0007669"/>
    <property type="project" value="InterPro"/>
</dbReference>
<dbReference type="Proteomes" id="UP000028058">
    <property type="component" value="Unassembled WGS sequence"/>
</dbReference>
<dbReference type="OrthoDB" id="4311336at2"/>
<evidence type="ECO:0000256" key="4">
    <source>
        <dbReference type="SAM" id="Phobius"/>
    </source>
</evidence>
<accession>A0A3R7IRS7</accession>
<keyword evidence="1 5" id="KW-0732">Signal</keyword>
<keyword evidence="4" id="KW-0472">Membrane</keyword>
<evidence type="ECO:0000256" key="1">
    <source>
        <dbReference type="ARBA" id="ARBA00022729"/>
    </source>
</evidence>
<dbReference type="AlphaFoldDB" id="A0A3R7IRS7"/>
<sequence length="214" mass="21095">MRGLRVLRAPAALPACLFALLLLGGTPAAHAHSALKDATPAPGATVGSGTGVVALTFGALRPGATPELALTGPDGTEVPVGRPVVADDSVVCAAVTPLRAGVTTLTYTVTAADGDEQTSAYQFEVADGTEPAAEPSACRGLDLAAPAAPEPQPEPEAQPATGSAAGGDDTSPGPGGTTAPVVLAGAAVVAAVAGALAVRMLRRRRHTERREDTV</sequence>
<name>A0A3R7IRS7_9ACTN</name>
<feature type="compositionally biased region" description="Low complexity" evidence="3">
    <location>
        <begin position="157"/>
        <end position="180"/>
    </location>
</feature>
<gene>
    <name evidence="7" type="ORF">SFRA_016390</name>
</gene>
<organism evidence="7 8">
    <name type="scientific">Streptomyces xinghaiensis</name>
    <dbReference type="NCBI Taxonomy" id="1038928"/>
    <lineage>
        <taxon>Bacteria</taxon>
        <taxon>Bacillati</taxon>
        <taxon>Actinomycetota</taxon>
        <taxon>Actinomycetes</taxon>
        <taxon>Kitasatosporales</taxon>
        <taxon>Streptomycetaceae</taxon>
        <taxon>Streptomyces</taxon>
    </lineage>
</organism>
<dbReference type="SUPFAM" id="SSF81296">
    <property type="entry name" value="E set domains"/>
    <property type="match status" value="1"/>
</dbReference>
<feature type="transmembrane region" description="Helical" evidence="4">
    <location>
        <begin position="181"/>
        <end position="201"/>
    </location>
</feature>
<dbReference type="InterPro" id="IPR014756">
    <property type="entry name" value="Ig_E-set"/>
</dbReference>
<keyword evidence="4" id="KW-1133">Transmembrane helix</keyword>
<evidence type="ECO:0000256" key="2">
    <source>
        <dbReference type="ARBA" id="ARBA00023008"/>
    </source>
</evidence>
<dbReference type="InterPro" id="IPR014755">
    <property type="entry name" value="Cu-Rt/internalin_Ig-like"/>
</dbReference>
<protein>
    <submittedName>
        <fullName evidence="7">Copper resistance protein CopC</fullName>
    </submittedName>
</protein>
<evidence type="ECO:0000256" key="3">
    <source>
        <dbReference type="SAM" id="MobiDB-lite"/>
    </source>
</evidence>
<feature type="domain" description="CopC" evidence="6">
    <location>
        <begin position="32"/>
        <end position="125"/>
    </location>
</feature>
<evidence type="ECO:0000259" key="6">
    <source>
        <dbReference type="Pfam" id="PF04234"/>
    </source>
</evidence>
<dbReference type="GO" id="GO:0005507">
    <property type="term" value="F:copper ion binding"/>
    <property type="evidence" value="ECO:0007669"/>
    <property type="project" value="InterPro"/>
</dbReference>
<feature type="region of interest" description="Disordered" evidence="3">
    <location>
        <begin position="144"/>
        <end position="180"/>
    </location>
</feature>
<keyword evidence="4" id="KW-0812">Transmembrane</keyword>
<keyword evidence="2" id="KW-0186">Copper</keyword>
<dbReference type="EMBL" id="JNAD02000007">
    <property type="protein sequence ID" value="RKM94842.1"/>
    <property type="molecule type" value="Genomic_DNA"/>
</dbReference>
<reference evidence="7 8" key="1">
    <citation type="journal article" date="2014" name="Genome Announc.">
        <title>Draft Genome Sequence of Streptomyces fradiae ATCC 19609, a Strain Highly Sensitive to Antibiotics.</title>
        <authorList>
            <person name="Bekker O.B."/>
            <person name="Klimina K.M."/>
            <person name="Vatlin A.A."/>
            <person name="Zakharevich N.V."/>
            <person name="Kasianov A.S."/>
            <person name="Danilenko V.N."/>
        </authorList>
    </citation>
    <scope>NUCLEOTIDE SEQUENCE [LARGE SCALE GENOMIC DNA]</scope>
    <source>
        <strain evidence="7 8">ATCC 19609</strain>
    </source>
</reference>
<keyword evidence="8" id="KW-1185">Reference proteome</keyword>
<dbReference type="RefSeq" id="WP_043464726.1">
    <property type="nucleotide sequence ID" value="NZ_CP134822.1"/>
</dbReference>
<evidence type="ECO:0000313" key="7">
    <source>
        <dbReference type="EMBL" id="RKM94842.1"/>
    </source>
</evidence>
<dbReference type="Pfam" id="PF04234">
    <property type="entry name" value="CopC"/>
    <property type="match status" value="1"/>
</dbReference>
<feature type="chain" id="PRO_5043188370" evidence="5">
    <location>
        <begin position="32"/>
        <end position="214"/>
    </location>
</feature>